<dbReference type="Gene3D" id="3.40.50.720">
    <property type="entry name" value="NAD(P)-binding Rossmann-like Domain"/>
    <property type="match status" value="1"/>
</dbReference>
<organism evidence="3 4">
    <name type="scientific">Porites evermanni</name>
    <dbReference type="NCBI Taxonomy" id="104178"/>
    <lineage>
        <taxon>Eukaryota</taxon>
        <taxon>Metazoa</taxon>
        <taxon>Cnidaria</taxon>
        <taxon>Anthozoa</taxon>
        <taxon>Hexacorallia</taxon>
        <taxon>Scleractinia</taxon>
        <taxon>Fungiina</taxon>
        <taxon>Poritidae</taxon>
        <taxon>Porites</taxon>
    </lineage>
</organism>
<dbReference type="Gene3D" id="3.40.140.10">
    <property type="entry name" value="Cytidine Deaminase, domain 2"/>
    <property type="match status" value="2"/>
</dbReference>
<comment type="caution">
    <text evidence="3">The sequence shown here is derived from an EMBL/GenBank/DDBJ whole genome shotgun (WGS) entry which is preliminary data.</text>
</comment>
<reference evidence="3 4" key="1">
    <citation type="submission" date="2022-05" db="EMBL/GenBank/DDBJ databases">
        <authorList>
            <consortium name="Genoscope - CEA"/>
            <person name="William W."/>
        </authorList>
    </citation>
    <scope>NUCLEOTIDE SEQUENCE [LARGE SCALE GENOMIC DNA]</scope>
</reference>
<dbReference type="SUPFAM" id="SSF69572">
    <property type="entry name" value="Activating enzymes of the ubiquitin-like proteins"/>
    <property type="match status" value="1"/>
</dbReference>
<dbReference type="Pfam" id="PF00899">
    <property type="entry name" value="ThiF"/>
    <property type="match status" value="1"/>
</dbReference>
<dbReference type="InterPro" id="IPR000594">
    <property type="entry name" value="ThiF_NAD_FAD-bd"/>
</dbReference>
<feature type="region of interest" description="Disordered" evidence="1">
    <location>
        <begin position="952"/>
        <end position="981"/>
    </location>
</feature>
<evidence type="ECO:0000313" key="3">
    <source>
        <dbReference type="EMBL" id="CAH3014440.1"/>
    </source>
</evidence>
<evidence type="ECO:0000259" key="2">
    <source>
        <dbReference type="Pfam" id="PF00899"/>
    </source>
</evidence>
<sequence length="1442" mass="163052">MSKQKGNKEFKVAIYANEYKQICAWVLKNEVLETGGDLFGLWSSDQTAVVQLALGPGKDCRRAEHSFYQDVDYLEKVGSHLIEKEGVCHIGEWHSHHTIGLNRPSGGDEGTVWRNMPRYGLRRFLLFIANIEQQSAVSIGCFLFEFDGETNRKLPVMQGTFHLLPNESPFRSKSLNVLRKGSEDMNSDEEVSLLQEKTAEETEKDAVFENRRARMSEQRDDKTFKVVIYANEYRQICAWVLQHGYLETGGDLFGLWKDDHTAVVQLVLGPGKNCQRASASFYQDVDYMEKAGSQLIKKEGVCHIGEWHSHHKIGLKQPSGGDRETVWRNMPKYGLNRFVLFIANIETQDNSAASVGCFLFERGTADQSQRMTQGQFHLLPNESPLRGKFQTDLKEGSETINGKEEISRITADQSVESSQLSIRPVMCRKKRLISQMKDEPTPNENIAVPIRLLMEFPRTNTFLFISSSNSKSFSDQFPSSSLSTMHEIEDQRKVVCFLQPNFTDVLKSGEAGKKKFTVTVFDDCDTIHVRVLRDSKSSQAGPEKRVAFKVFKDLPASSEIVDICSSLISSLPALDEPQVAILVSEDDHVRACVRPKSSESLEQAAVLRQPRKAQLYSRSHGILESSLLENRKVAVVGLGSGGSPVIIELAKAGVGKFVLVDFDRFELHNIVRHVCGLSDLGRLKTNVMRDRVLDKNPFAKVEIFNTNINNAEEARKIFQGCDLIIAATDNIRSRLNINTLSIELGIPSLYGKCAVRAAGGEVLRVRPKVGPCFSCIYADASMEAAAEEMSSFRQAREANPPYVGDDEVKATIQVGLSSDIIPISNMLVKLALVELCRGKDSALATLETDLEAPFYMWANRREQQFAGYPADGFQRFDKPAILRWYPMMIERKSDCKTCQDMEVSEENSNPTVYMFKEDKEIIKQIVAEHKGCETSGDLFGLWTEDNKAVIHLATGQSGRGKEPTESSGTSPKSKDNLKSSRKPLFENYGLPRIGKWHCQSDTELKRREITESLRKDEPLWKKDKVQYNLIIVANHENLDLSPYIVSKTSISTRGNIELLHGESPFRKLDEIRKIIGDSSVQDDARNESQGDVKMNPADNETRVTTYTNSLQAIPRKSDIDSFGDEERTRESRPLPELTNFTANYLKVYMFEKDIEMVQKLVLRYPDVETGGDLFGLWTIEGDAVLHIVLGPGRNCSRTDVSFNQDIPYLQRNGELLTENYIKNIKELCTVCGPQTESLLFTRLERARRISIERQKEDLKQATDALKELSITGDNLASRREILSPSIDENNQAVNMGERPHLLEDPIYLRRQEYQKEFAVNRYEFKVFMFEEDYQMMVNLVLKYPNLETGGDLFGLWTTKGDAVLHVILGPGQNCKRTGASFYQDIGYLQRNGELLTEDYMLCHIGEWHSHHQLHLFQPSGGDSSTVIRNYPRGVCGFLFDNR</sequence>
<feature type="domain" description="THIF-type NAD/FAD binding fold" evidence="2">
    <location>
        <begin position="628"/>
        <end position="781"/>
    </location>
</feature>
<feature type="region of interest" description="Disordered" evidence="1">
    <location>
        <begin position="1079"/>
        <end position="1100"/>
    </location>
</feature>
<protein>
    <recommendedName>
        <fullName evidence="2">THIF-type NAD/FAD binding fold domain-containing protein</fullName>
    </recommendedName>
</protein>
<dbReference type="InterPro" id="IPR045886">
    <property type="entry name" value="ThiF/MoeB/HesA"/>
</dbReference>
<proteinExistence type="predicted"/>
<dbReference type="Proteomes" id="UP001159427">
    <property type="component" value="Unassembled WGS sequence"/>
</dbReference>
<keyword evidence="4" id="KW-1185">Reference proteome</keyword>
<dbReference type="InterPro" id="IPR035985">
    <property type="entry name" value="Ubiquitin-activating_enz"/>
</dbReference>
<dbReference type="PANTHER" id="PTHR43267">
    <property type="entry name" value="TRNA THREONYLCARBAMOYLADENOSINE DEHYDRATASE"/>
    <property type="match status" value="1"/>
</dbReference>
<accession>A0ABN8LKG9</accession>
<dbReference type="EMBL" id="CALNXI010000010">
    <property type="protein sequence ID" value="CAH3014440.1"/>
    <property type="molecule type" value="Genomic_DNA"/>
</dbReference>
<name>A0ABN8LKG9_9CNID</name>
<gene>
    <name evidence="3" type="ORF">PEVE_00000178</name>
</gene>
<evidence type="ECO:0000313" key="4">
    <source>
        <dbReference type="Proteomes" id="UP001159427"/>
    </source>
</evidence>
<evidence type="ECO:0000256" key="1">
    <source>
        <dbReference type="SAM" id="MobiDB-lite"/>
    </source>
</evidence>
<dbReference type="PANTHER" id="PTHR43267:SF3">
    <property type="entry name" value="THIF PROTEIN"/>
    <property type="match status" value="1"/>
</dbReference>